<comment type="subcellular location">
    <subcellularLocation>
        <location evidence="1">Cell membrane</location>
        <topology evidence="1">Multi-pass membrane protein</topology>
    </subcellularLocation>
</comment>
<name>A0A5C8HU74_9MICO</name>
<feature type="compositionally biased region" description="Basic and acidic residues" evidence="5">
    <location>
        <begin position="1"/>
        <end position="15"/>
    </location>
</feature>
<dbReference type="Pfam" id="PF13347">
    <property type="entry name" value="MFS_2"/>
    <property type="match status" value="1"/>
</dbReference>
<evidence type="ECO:0000256" key="4">
    <source>
        <dbReference type="ARBA" id="ARBA00023136"/>
    </source>
</evidence>
<dbReference type="OrthoDB" id="7584869at2"/>
<evidence type="ECO:0000256" key="2">
    <source>
        <dbReference type="ARBA" id="ARBA00022692"/>
    </source>
</evidence>
<feature type="transmembrane region" description="Helical" evidence="6">
    <location>
        <begin position="383"/>
        <end position="401"/>
    </location>
</feature>
<feature type="region of interest" description="Disordered" evidence="5">
    <location>
        <begin position="1"/>
        <end position="32"/>
    </location>
</feature>
<sequence>MPGRVAERPDPHGIPERPVMADEPSMTRLSEEPQRWTTSIAVHYEGKKPMSRYIRWYLIVSIATSMVWAAVNGILMPNQIQLIEFGQFFLGPDAGVDLPALTELGRAVAAGQVTPTAEQARQLGLLSDFETARAASLGLVTTVSAILVMLLQPVIGVLSDRTRSKLGRRAPWILYAGLFGAVLLAGVRFAPSIAILVVLWSLTELTLNVAGNPLQATVADRVPRERRGRVTSWTSLGAIIGGLLGGIGAGALFGMIGLDFYFILALFVALTVVLFVIRNRDESSVDMVREPFKWGAFFRGYASALKARDYRWLWISRVLFFFGYSTSTVLSLYMLQSYITPAMSAAEASATAPLISIASLPATLIAVSISGRLSDRLGVRKPFIIVASVLMAASLAVPLISPTLPGLFIQSIVTGLAFGIYLPVDNAMFIDVLPDPETAGRDLGLSIVATNLGQSLAPALAAVMVAVTGGYAGVWVAAVVLVAGATFTVAPIRERRARNAAQVQV</sequence>
<keyword evidence="3 6" id="KW-1133">Transmembrane helix</keyword>
<dbReference type="AlphaFoldDB" id="A0A5C8HU74"/>
<dbReference type="GO" id="GO:0005886">
    <property type="term" value="C:plasma membrane"/>
    <property type="evidence" value="ECO:0007669"/>
    <property type="project" value="UniProtKB-SubCell"/>
</dbReference>
<keyword evidence="2 6" id="KW-0812">Transmembrane</keyword>
<dbReference type="PANTHER" id="PTHR23528:SF1">
    <property type="entry name" value="MAJOR FACILITATOR SUPERFAMILY (MFS) PROFILE DOMAIN-CONTAINING PROTEIN"/>
    <property type="match status" value="1"/>
</dbReference>
<organism evidence="8 9">
    <name type="scientific">Microbacterium hatanonis</name>
    <dbReference type="NCBI Taxonomy" id="404366"/>
    <lineage>
        <taxon>Bacteria</taxon>
        <taxon>Bacillati</taxon>
        <taxon>Actinomycetota</taxon>
        <taxon>Actinomycetes</taxon>
        <taxon>Micrococcales</taxon>
        <taxon>Microbacteriaceae</taxon>
        <taxon>Microbacterium</taxon>
    </lineage>
</organism>
<feature type="transmembrane region" description="Helical" evidence="6">
    <location>
        <begin position="318"/>
        <end position="339"/>
    </location>
</feature>
<feature type="transmembrane region" description="Helical" evidence="6">
    <location>
        <begin position="56"/>
        <end position="75"/>
    </location>
</feature>
<feature type="domain" description="Major facilitator superfamily (MFS) profile" evidence="7">
    <location>
        <begin position="79"/>
        <end position="496"/>
    </location>
</feature>
<evidence type="ECO:0000313" key="8">
    <source>
        <dbReference type="EMBL" id="TXK09653.1"/>
    </source>
</evidence>
<comment type="caution">
    <text evidence="8">The sequence shown here is derived from an EMBL/GenBank/DDBJ whole genome shotgun (WGS) entry which is preliminary data.</text>
</comment>
<feature type="transmembrane region" description="Helical" evidence="6">
    <location>
        <begin position="232"/>
        <end position="254"/>
    </location>
</feature>
<dbReference type="InterPro" id="IPR036259">
    <property type="entry name" value="MFS_trans_sf"/>
</dbReference>
<evidence type="ECO:0000259" key="7">
    <source>
        <dbReference type="PROSITE" id="PS50850"/>
    </source>
</evidence>
<dbReference type="InterPro" id="IPR020846">
    <property type="entry name" value="MFS_dom"/>
</dbReference>
<feature type="transmembrane region" description="Helical" evidence="6">
    <location>
        <begin position="170"/>
        <end position="187"/>
    </location>
</feature>
<evidence type="ECO:0000256" key="5">
    <source>
        <dbReference type="SAM" id="MobiDB-lite"/>
    </source>
</evidence>
<feature type="transmembrane region" description="Helical" evidence="6">
    <location>
        <begin position="351"/>
        <end position="371"/>
    </location>
</feature>
<dbReference type="EMBL" id="VRSV01000002">
    <property type="protein sequence ID" value="TXK09653.1"/>
    <property type="molecule type" value="Genomic_DNA"/>
</dbReference>
<gene>
    <name evidence="8" type="ORF">FVP77_12140</name>
</gene>
<dbReference type="PANTHER" id="PTHR23528">
    <property type="match status" value="1"/>
</dbReference>
<dbReference type="GO" id="GO:0022857">
    <property type="term" value="F:transmembrane transporter activity"/>
    <property type="evidence" value="ECO:0007669"/>
    <property type="project" value="InterPro"/>
</dbReference>
<feature type="transmembrane region" description="Helical" evidence="6">
    <location>
        <begin position="445"/>
        <end position="466"/>
    </location>
</feature>
<evidence type="ECO:0000256" key="3">
    <source>
        <dbReference type="ARBA" id="ARBA00022989"/>
    </source>
</evidence>
<accession>A0A5C8HU74</accession>
<feature type="transmembrane region" description="Helical" evidence="6">
    <location>
        <begin position="193"/>
        <end position="211"/>
    </location>
</feature>
<dbReference type="SUPFAM" id="SSF103473">
    <property type="entry name" value="MFS general substrate transporter"/>
    <property type="match status" value="1"/>
</dbReference>
<protein>
    <submittedName>
        <fullName evidence="8">MFS transporter</fullName>
    </submittedName>
</protein>
<dbReference type="Gene3D" id="1.20.1250.20">
    <property type="entry name" value="MFS general substrate transporter like domains"/>
    <property type="match status" value="2"/>
</dbReference>
<dbReference type="PROSITE" id="PS50850">
    <property type="entry name" value="MFS"/>
    <property type="match status" value="1"/>
</dbReference>
<reference evidence="8 9" key="1">
    <citation type="submission" date="2019-08" db="EMBL/GenBank/DDBJ databases">
        <authorList>
            <person name="Dong K."/>
        </authorList>
    </citation>
    <scope>NUCLEOTIDE SEQUENCE [LARGE SCALE GENOMIC DNA]</scope>
    <source>
        <strain evidence="8 9">JCM14558</strain>
    </source>
</reference>
<feature type="transmembrane region" description="Helical" evidence="6">
    <location>
        <begin position="260"/>
        <end position="277"/>
    </location>
</feature>
<keyword evidence="4 6" id="KW-0472">Membrane</keyword>
<evidence type="ECO:0000256" key="1">
    <source>
        <dbReference type="ARBA" id="ARBA00004651"/>
    </source>
</evidence>
<dbReference type="Proteomes" id="UP000321034">
    <property type="component" value="Unassembled WGS sequence"/>
</dbReference>
<evidence type="ECO:0000256" key="6">
    <source>
        <dbReference type="SAM" id="Phobius"/>
    </source>
</evidence>
<evidence type="ECO:0000313" key="9">
    <source>
        <dbReference type="Proteomes" id="UP000321034"/>
    </source>
</evidence>
<proteinExistence type="predicted"/>
<keyword evidence="9" id="KW-1185">Reference proteome</keyword>
<feature type="transmembrane region" description="Helical" evidence="6">
    <location>
        <begin position="134"/>
        <end position="158"/>
    </location>
</feature>
<feature type="transmembrane region" description="Helical" evidence="6">
    <location>
        <begin position="472"/>
        <end position="492"/>
    </location>
</feature>
<feature type="transmembrane region" description="Helical" evidence="6">
    <location>
        <begin position="407"/>
        <end position="424"/>
    </location>
</feature>